<evidence type="ECO:0000256" key="2">
    <source>
        <dbReference type="SAM" id="MobiDB-lite"/>
    </source>
</evidence>
<dbReference type="Pfam" id="PF04851">
    <property type="entry name" value="ResIII"/>
    <property type="match status" value="1"/>
</dbReference>
<dbReference type="GO" id="GO:0032042">
    <property type="term" value="P:mitochondrial DNA metabolic process"/>
    <property type="evidence" value="ECO:0007669"/>
    <property type="project" value="TreeGrafter"/>
</dbReference>
<dbReference type="GO" id="GO:0005524">
    <property type="term" value="F:ATP binding"/>
    <property type="evidence" value="ECO:0007669"/>
    <property type="project" value="InterPro"/>
</dbReference>
<dbReference type="GO" id="GO:0061749">
    <property type="term" value="F:forked DNA-dependent helicase activity"/>
    <property type="evidence" value="ECO:0007669"/>
    <property type="project" value="TreeGrafter"/>
</dbReference>
<keyword evidence="1" id="KW-0347">Helicase</keyword>
<accession>A0A2H3HPK0</accession>
<organism evidence="5 6">
    <name type="scientific">Fusarium oxysporum f. sp. radicis-cucumerinum</name>
    <dbReference type="NCBI Taxonomy" id="327505"/>
    <lineage>
        <taxon>Eukaryota</taxon>
        <taxon>Fungi</taxon>
        <taxon>Dikarya</taxon>
        <taxon>Ascomycota</taxon>
        <taxon>Pezizomycotina</taxon>
        <taxon>Sordariomycetes</taxon>
        <taxon>Hypocreomycetidae</taxon>
        <taxon>Hypocreales</taxon>
        <taxon>Nectriaceae</taxon>
        <taxon>Fusarium</taxon>
        <taxon>Fusarium oxysporum species complex</taxon>
    </lineage>
</organism>
<name>A0A2H3HPK0_FUSOX</name>
<dbReference type="GO" id="GO:0000403">
    <property type="term" value="F:Y-form DNA binding"/>
    <property type="evidence" value="ECO:0007669"/>
    <property type="project" value="TreeGrafter"/>
</dbReference>
<keyword evidence="1" id="KW-0378">Hydrolase</keyword>
<dbReference type="STRING" id="327505.A0A2H3HPK0"/>
<feature type="region of interest" description="Disordered" evidence="2">
    <location>
        <begin position="660"/>
        <end position="687"/>
    </location>
</feature>
<dbReference type="GO" id="GO:0016787">
    <property type="term" value="F:hydrolase activity"/>
    <property type="evidence" value="ECO:0007669"/>
    <property type="project" value="InterPro"/>
</dbReference>
<reference evidence="5 6" key="1">
    <citation type="journal article" date="2016" name="Environ. Microbiol.">
        <title>Effector profiles distinguish formae speciales of Fusarium oxysporum.</title>
        <authorList>
            <person name="van Dam P."/>
            <person name="Fokkens L."/>
            <person name="Schmidt S.M."/>
            <person name="Linmans J.H."/>
            <person name="Kistler H.C."/>
            <person name="Ma L.J."/>
            <person name="Rep M."/>
        </authorList>
    </citation>
    <scope>NUCLEOTIDE SEQUENCE [LARGE SCALE GENOMIC DNA]</scope>
    <source>
        <strain evidence="5 6">Forc016</strain>
    </source>
</reference>
<dbReference type="InterPro" id="IPR006935">
    <property type="entry name" value="Helicase/UvrB_N"/>
</dbReference>
<dbReference type="Proteomes" id="UP000219602">
    <property type="component" value="Chromosome 2"/>
</dbReference>
<feature type="compositionally biased region" description="Polar residues" evidence="2">
    <location>
        <begin position="673"/>
        <end position="684"/>
    </location>
</feature>
<evidence type="ECO:0008006" key="7">
    <source>
        <dbReference type="Google" id="ProtNLM"/>
    </source>
</evidence>
<gene>
    <name evidence="5" type="ORF">AU210_003041</name>
</gene>
<keyword evidence="1" id="KW-0067">ATP-binding</keyword>
<dbReference type="GO" id="GO:0070125">
    <property type="term" value="P:mitochondrial translational elongation"/>
    <property type="evidence" value="ECO:0007669"/>
    <property type="project" value="TreeGrafter"/>
</dbReference>
<feature type="domain" description="Helicase C-terminal" evidence="4">
    <location>
        <begin position="273"/>
        <end position="449"/>
    </location>
</feature>
<dbReference type="AlphaFoldDB" id="A0A2H3HPK0"/>
<evidence type="ECO:0000313" key="6">
    <source>
        <dbReference type="Proteomes" id="UP000219602"/>
    </source>
</evidence>
<evidence type="ECO:0000256" key="1">
    <source>
        <dbReference type="ARBA" id="ARBA00022806"/>
    </source>
</evidence>
<dbReference type="Gene3D" id="3.40.50.300">
    <property type="entry name" value="P-loop containing nucleotide triphosphate hydrolases"/>
    <property type="match status" value="2"/>
</dbReference>
<dbReference type="InterPro" id="IPR027417">
    <property type="entry name" value="P-loop_NTPase"/>
</dbReference>
<keyword evidence="1" id="KW-0547">Nucleotide-binding</keyword>
<dbReference type="PROSITE" id="PS51192">
    <property type="entry name" value="HELICASE_ATP_BIND_1"/>
    <property type="match status" value="1"/>
</dbReference>
<sequence length="1206" mass="136585">MLRAIPRCVLRPKAARLPFTISPQPFRAFASAVAHETPKLQLRDYQEECIDSVLSSLKNGHKRVGISLATGSGKTVIFTQLIDRIPTANKDAQQTLILAHRRELVEQAANHCQRAYPDKRIEIEMGNVHATGTADITVASVRSITSQGRLKKFDPSRFKLLLVDEAHHIVAPGYLKTLRHFGLDQKRPDSPNLVGVSATFSRFDGVKLGAAIDEIVYHKDYVDMISKKWLSDVIFTTVESKANLSEVKKGAFGDYLPSDLSKAVNTSEINDITVRSWMAKAPGRKSTLVFCVDVAHVVELTDRFRQHGFDARYVTGETPKIERGETLNSFRKGEFPVLVNCGVFTEGTDIPNIDCIILARPTRSRNLLVQMIGRGMRLHPGKKNCHIIDLVSSLDTGIVTTPTLFGLDPDILVERATVNDLRKIKDTEHVTSQQPLSYQTTPGPGADSVTFTDYDSVLDLIADTSGEKHIRAISKYAWVQVGKEKFVLSSPSGSYVRIERVNEQLNTKGPLYRAIEVRALPPGVAKAPYAMPREILTAATFTDAVHGADSFAAKMFPHTFIHRYQRWRTLPPTQGQVDFINKMRGKAEPLKLENLDKGKAADMITKLKHGARGQSVEDLLSETHLDDLNSTPTFIMKPNKLSALCAQPTPPLLIENLGKEVPLNRSQEEKQDTYPSSSSRNNLKVFSPHSPRALKDYLCSPNQGEVSSVDLHTPPTDPQKDKLDVGDGRESKLKRSIDAQVNRPREYHKPNTSHRSQFTFPERKPEFKMLKNWHSECTYPCNKEYPEDDEFTFKPRVLAKQIDPEIPLSLHKWHSEVNFLEPLTLEADIRQEYAVHVTYKKHHHDASVKKINDERQATAEQEAIKMLDLNTPIEFPVVPREVQQEIYNDKVEVAALTRKIAIHDGYVEGMIAGEFTFHPDTSHLPLTENQTAVLREAESFQGLFSLGEVNEDEDEYNILQKTSKVKSSNKSSTCKSSKYDQWLKEQSSNICQATKWLDEEAAFSKKKAYNKAFSKQVKYHFPTFNSSHMKELPKAVDTNKLEWETDYFPYLLPETEYDSKRHNMYETPVKTNVPKWFPTFTSYGVVPLNRRNGIGKQYEEFLTQIWRLENQMRSKENNKWDKKWHEPSSHWAEPFQKASGQEWVTFEKAAPRDLVEQDVVSGEFSFDDVFDMDGGHDNKAIGTKKPEVHLKEIETAVKKAIAKVGI</sequence>
<proteinExistence type="predicted"/>
<feature type="domain" description="Helicase ATP-binding" evidence="3">
    <location>
        <begin position="55"/>
        <end position="218"/>
    </location>
</feature>
<dbReference type="InterPro" id="IPR014001">
    <property type="entry name" value="Helicase_ATP-bd"/>
</dbReference>
<evidence type="ECO:0000313" key="5">
    <source>
        <dbReference type="EMBL" id="PCD43956.1"/>
    </source>
</evidence>
<evidence type="ECO:0000259" key="4">
    <source>
        <dbReference type="PROSITE" id="PS51194"/>
    </source>
</evidence>
<protein>
    <recommendedName>
        <fullName evidence="7">Mitochondrial ATP-dependent helicase irc3</fullName>
    </recommendedName>
</protein>
<dbReference type="PROSITE" id="PS51194">
    <property type="entry name" value="HELICASE_CTER"/>
    <property type="match status" value="1"/>
</dbReference>
<comment type="caution">
    <text evidence="5">The sequence shown here is derived from an EMBL/GenBank/DDBJ whole genome shotgun (WGS) entry which is preliminary data.</text>
</comment>
<dbReference type="CDD" id="cd18799">
    <property type="entry name" value="SF2_C_EcoAI-like"/>
    <property type="match status" value="1"/>
</dbReference>
<dbReference type="SMART" id="SM00487">
    <property type="entry name" value="DEXDc"/>
    <property type="match status" value="1"/>
</dbReference>
<dbReference type="InterPro" id="IPR050742">
    <property type="entry name" value="Helicase_Restrict-Modif_Enz"/>
</dbReference>
<evidence type="ECO:0000259" key="3">
    <source>
        <dbReference type="PROSITE" id="PS51192"/>
    </source>
</evidence>
<reference evidence="5 6" key="2">
    <citation type="journal article" date="2017" name="Sci. Rep.">
        <title>A mobile pathogenicity chromosome in Fusarium oxysporum for infection of multiple cucurbit species.</title>
        <authorList>
            <person name="van Dam P."/>
            <person name="Fokkens L."/>
            <person name="Ayukawa Y."/>
            <person name="van der Gragt M."/>
            <person name="Ter Horst A."/>
            <person name="Brankovics B."/>
            <person name="Houterman P.M."/>
            <person name="Arie T."/>
            <person name="Rep M."/>
        </authorList>
    </citation>
    <scope>NUCLEOTIDE SEQUENCE [LARGE SCALE GENOMIC DNA]</scope>
    <source>
        <strain evidence="5 6">Forc016</strain>
    </source>
</reference>
<feature type="compositionally biased region" description="Basic and acidic residues" evidence="2">
    <location>
        <begin position="718"/>
        <end position="735"/>
    </location>
</feature>
<dbReference type="SUPFAM" id="SSF52540">
    <property type="entry name" value="P-loop containing nucleoside triphosphate hydrolases"/>
    <property type="match status" value="1"/>
</dbReference>
<dbReference type="GO" id="GO:0036121">
    <property type="term" value="F:double-stranded DNA helicase activity"/>
    <property type="evidence" value="ECO:0007669"/>
    <property type="project" value="TreeGrafter"/>
</dbReference>
<dbReference type="GO" id="GO:0005759">
    <property type="term" value="C:mitochondrial matrix"/>
    <property type="evidence" value="ECO:0007669"/>
    <property type="project" value="TreeGrafter"/>
</dbReference>
<dbReference type="InterPro" id="IPR001650">
    <property type="entry name" value="Helicase_C-like"/>
</dbReference>
<dbReference type="SMART" id="SM00490">
    <property type="entry name" value="HELICc"/>
    <property type="match status" value="1"/>
</dbReference>
<dbReference type="Pfam" id="PF00271">
    <property type="entry name" value="Helicase_C"/>
    <property type="match status" value="1"/>
</dbReference>
<dbReference type="CDD" id="cd18032">
    <property type="entry name" value="DEXHc_RE_I_III_res"/>
    <property type="match status" value="1"/>
</dbReference>
<dbReference type="EMBL" id="MABQ02000002">
    <property type="protein sequence ID" value="PCD43956.1"/>
    <property type="molecule type" value="Genomic_DNA"/>
</dbReference>
<dbReference type="PANTHER" id="PTHR47396:SF1">
    <property type="entry name" value="ATP-DEPENDENT HELICASE IRC3-RELATED"/>
    <property type="match status" value="1"/>
</dbReference>
<feature type="region of interest" description="Disordered" evidence="2">
    <location>
        <begin position="704"/>
        <end position="735"/>
    </location>
</feature>
<dbReference type="PANTHER" id="PTHR47396">
    <property type="entry name" value="TYPE I RESTRICTION ENZYME ECOKI R PROTEIN"/>
    <property type="match status" value="1"/>
</dbReference>